<sequence length="76" mass="8456">MHALIEKGYCNNVYCGIYENIVQRIQSISVKYVDVEEAIKVIKIAGGVPVLAHPGVFDNFSVVLIFMESTVLVNQQ</sequence>
<keyword evidence="2" id="KW-1185">Reference proteome</keyword>
<proteinExistence type="predicted"/>
<dbReference type="Proteomes" id="UP001079657">
    <property type="component" value="Unassembled WGS sequence"/>
</dbReference>
<comment type="caution">
    <text evidence="1">The sequence shown here is derived from an EMBL/GenBank/DDBJ whole genome shotgun (WGS) entry which is preliminary data.</text>
</comment>
<dbReference type="Gene3D" id="3.20.20.140">
    <property type="entry name" value="Metal-dependent hydrolases"/>
    <property type="match status" value="1"/>
</dbReference>
<evidence type="ECO:0000313" key="2">
    <source>
        <dbReference type="Proteomes" id="UP001079657"/>
    </source>
</evidence>
<reference evidence="1" key="1">
    <citation type="submission" date="2022-12" db="EMBL/GenBank/DDBJ databases">
        <authorList>
            <person name="Wang J."/>
        </authorList>
    </citation>
    <scope>NUCLEOTIDE SEQUENCE</scope>
    <source>
        <strain evidence="1">HY-42-06</strain>
    </source>
</reference>
<evidence type="ECO:0000313" key="1">
    <source>
        <dbReference type="EMBL" id="MCY6370941.1"/>
    </source>
</evidence>
<dbReference type="Gene3D" id="1.10.150.650">
    <property type="match status" value="1"/>
</dbReference>
<gene>
    <name evidence="1" type="ORF">OXH55_09890</name>
</gene>
<organism evidence="1 2">
    <name type="scientific">Clostridium ganghwense</name>
    <dbReference type="NCBI Taxonomy" id="312089"/>
    <lineage>
        <taxon>Bacteria</taxon>
        <taxon>Bacillati</taxon>
        <taxon>Bacillota</taxon>
        <taxon>Clostridia</taxon>
        <taxon>Eubacteriales</taxon>
        <taxon>Clostridiaceae</taxon>
        <taxon>Clostridium</taxon>
    </lineage>
</organism>
<name>A0ABT4CPG3_9CLOT</name>
<dbReference type="EMBL" id="JAPQES010000003">
    <property type="protein sequence ID" value="MCY6370941.1"/>
    <property type="molecule type" value="Genomic_DNA"/>
</dbReference>
<dbReference type="RefSeq" id="WP_268049783.1">
    <property type="nucleotide sequence ID" value="NZ_JAPQES010000003.1"/>
</dbReference>
<protein>
    <recommendedName>
        <fullName evidence="3">PHP domain-containing protein</fullName>
    </recommendedName>
</protein>
<evidence type="ECO:0008006" key="3">
    <source>
        <dbReference type="Google" id="ProtNLM"/>
    </source>
</evidence>
<accession>A0ABT4CPG3</accession>